<proteinExistence type="predicted"/>
<dbReference type="STRING" id="121719.APZ00_14015"/>
<gene>
    <name evidence="1" type="ORF">APZ00_14015</name>
</gene>
<name>A0A0U2W6D6_9HYPH</name>
<dbReference type="AlphaFoldDB" id="A0A0U2W6D6"/>
<reference evidence="1 2" key="1">
    <citation type="submission" date="2015-10" db="EMBL/GenBank/DDBJ databases">
        <title>The world's first case of liver abscess caused by Pannonibacter phragmitetus.</title>
        <authorList>
            <person name="Ming D."/>
            <person name="Wang M."/>
            <person name="Zhou Y."/>
            <person name="Jiang T."/>
            <person name="Hu S."/>
        </authorList>
    </citation>
    <scope>NUCLEOTIDE SEQUENCE [LARGE SCALE GENOMIC DNA]</scope>
    <source>
        <strain evidence="1 2">31801</strain>
    </source>
</reference>
<evidence type="ECO:0000313" key="1">
    <source>
        <dbReference type="EMBL" id="ALV28042.1"/>
    </source>
</evidence>
<dbReference type="Proteomes" id="UP000064921">
    <property type="component" value="Chromosome"/>
</dbReference>
<dbReference type="KEGG" id="pphr:APZ00_14015"/>
<dbReference type="EMBL" id="CP013068">
    <property type="protein sequence ID" value="ALV28042.1"/>
    <property type="molecule type" value="Genomic_DNA"/>
</dbReference>
<organism evidence="1 2">
    <name type="scientific">Pannonibacter phragmitetus</name>
    <dbReference type="NCBI Taxonomy" id="121719"/>
    <lineage>
        <taxon>Bacteria</taxon>
        <taxon>Pseudomonadati</taxon>
        <taxon>Pseudomonadota</taxon>
        <taxon>Alphaproteobacteria</taxon>
        <taxon>Hyphomicrobiales</taxon>
        <taxon>Stappiaceae</taxon>
        <taxon>Pannonibacter</taxon>
    </lineage>
</organism>
<accession>A0A0U2W6D6</accession>
<keyword evidence="2" id="KW-1185">Reference proteome</keyword>
<protein>
    <recommendedName>
        <fullName evidence="3">IrrE N-terminal-like domain-containing protein</fullName>
    </recommendedName>
</protein>
<sequence>MPVNWSIEADWETLEGAPAEENACFAALGICVNGHWLTEGHDYLANRLRTKPYLSAYHLAEWLAWNWWRLRWEPRSAASEWGQSHNLSSIGEGYIWPNINIFSDGERTALISEPTDERPATPFRYISSYAAVMPSGQFEAGLDEFFLQVLNRLDAEGVKATNFHSIWSSLKEERASSSLTMRRRLEALLGVDPDEGDTAFIDRLVHDADDVSLPAIEEIAANRGDRGLQLTVQDLKQVAQSSGFELAAKNAVRLHDRSGLHPSGSIPAWLIGARAAQALRDQEKIGGGPISDKTLTEMAGASETVLKTDQQGTVGFAFAIDDERDKGHLVLRSKWLNGRRFELARVIGDRLMASSANKLFPATKAHTYRQKMQRAFAAELLSPFNEVEEALNGDYSAENQSDVAQYFNVSELTIRTLLVNHHRIPRDKIDGDFDSAAA</sequence>
<evidence type="ECO:0000313" key="2">
    <source>
        <dbReference type="Proteomes" id="UP000064921"/>
    </source>
</evidence>
<evidence type="ECO:0008006" key="3">
    <source>
        <dbReference type="Google" id="ProtNLM"/>
    </source>
</evidence>